<evidence type="ECO:0000313" key="4">
    <source>
        <dbReference type="Proteomes" id="UP000544413"/>
    </source>
</evidence>
<sequence>MIKKKCFMLLLIIIGGVFIRDTEVQAQSLPRLSGMFIRTDLVASPEDAQTQRRQPWGKTQYQSISANLAQANMSILIPQISVSYIDAQRQIFYYPTRRFQATDKSSVTERSQLSYALQSAKDNNIDVYLPLQLSESSWFQALYDHFESPESQAFLKQSASFSIQVADEMIQLYGASYASQIKGFYLPFEVDNANLYEGQALERWIKYYLQPVTAHLRDLLPEGRILTSPLLYTNLVQPSRNDVAKWNSLWRSVFDQTEVDTLMPQDGAGWESSSADQLGTWYRSMSDMIAVSNSDRKLQGRSANVELWNNPESYSMSGSKSMDMTRLMKNMEVVDPYVKQHISFSAHSLMPMSETFLAGQTNNEAYYRAYIESQQLGYIPQKIVTKPAVNYTIANHNNIVFNITRTGEETGYAVYRTMEGKRIKIKDVYAEKGKVTTSFTDNQVLPGADVTYEIMAFDAFGNRSAPYTSTLTLPPTIADGISDYKINSPSINMRALSTGLPVETLTFADQSEGFSYEGDRVVATRLTQHRAYVSWTEKRDDYTVQQQIYTDAQGFAHLRLDLGKAENIQAIGMSFLQDRNASIRIPASIQYEVDGHIYATAKQPSLAQIDFTQPVIGDNTYQAGENWYWGFPSAKTQGKVIDIKIKLEYNSYLFMRELIVL</sequence>
<comment type="caution">
    <text evidence="3">The sequence shown here is derived from an EMBL/GenBank/DDBJ whole genome shotgun (WGS) entry which is preliminary data.</text>
</comment>
<feature type="domain" description="DUF4434" evidence="1">
    <location>
        <begin position="34"/>
        <end position="351"/>
    </location>
</feature>
<protein>
    <submittedName>
        <fullName evidence="3">DUF4434 domain-containing protein</fullName>
    </submittedName>
</protein>
<dbReference type="Proteomes" id="UP000574104">
    <property type="component" value="Unassembled WGS sequence"/>
</dbReference>
<name>A0A842AJX8_9LIST</name>
<dbReference type="InterPro" id="IPR027849">
    <property type="entry name" value="DUF4434"/>
</dbReference>
<dbReference type="Gene3D" id="2.60.40.10">
    <property type="entry name" value="Immunoglobulins"/>
    <property type="match status" value="1"/>
</dbReference>
<dbReference type="Pfam" id="PF14488">
    <property type="entry name" value="DUF4434"/>
    <property type="match status" value="1"/>
</dbReference>
<organism evidence="3 5">
    <name type="scientific">Listeria booriae</name>
    <dbReference type="NCBI Taxonomy" id="1552123"/>
    <lineage>
        <taxon>Bacteria</taxon>
        <taxon>Bacillati</taxon>
        <taxon>Bacillota</taxon>
        <taxon>Bacilli</taxon>
        <taxon>Bacillales</taxon>
        <taxon>Listeriaceae</taxon>
        <taxon>Listeria</taxon>
    </lineage>
</organism>
<gene>
    <name evidence="2" type="ORF">HB836_04570</name>
    <name evidence="3" type="ORF">HB904_10950</name>
</gene>
<reference evidence="4 5" key="1">
    <citation type="submission" date="2020-03" db="EMBL/GenBank/DDBJ databases">
        <title>Soil Listeria distribution.</title>
        <authorList>
            <person name="Liao J."/>
            <person name="Wiedmann M."/>
        </authorList>
    </citation>
    <scope>NUCLEOTIDE SEQUENCE [LARGE SCALE GENOMIC DNA]</scope>
    <source>
        <strain evidence="3 5">FSL L7-1299</strain>
        <strain evidence="2 4">FSL L7-1658</strain>
    </source>
</reference>
<dbReference type="RefSeq" id="WP_185405594.1">
    <property type="nucleotide sequence ID" value="NZ_JAARPT010000002.1"/>
</dbReference>
<dbReference type="Gene3D" id="3.20.20.80">
    <property type="entry name" value="Glycosidases"/>
    <property type="match status" value="1"/>
</dbReference>
<dbReference type="EMBL" id="JAARPT010000002">
    <property type="protein sequence ID" value="MBC1400863.1"/>
    <property type="molecule type" value="Genomic_DNA"/>
</dbReference>
<evidence type="ECO:0000259" key="1">
    <source>
        <dbReference type="Pfam" id="PF14488"/>
    </source>
</evidence>
<dbReference type="Proteomes" id="UP000544413">
    <property type="component" value="Unassembled WGS sequence"/>
</dbReference>
<accession>A0A842AJX8</accession>
<evidence type="ECO:0000313" key="2">
    <source>
        <dbReference type="EMBL" id="MBC1400863.1"/>
    </source>
</evidence>
<evidence type="ECO:0000313" key="5">
    <source>
        <dbReference type="Proteomes" id="UP000574104"/>
    </source>
</evidence>
<proteinExistence type="predicted"/>
<evidence type="ECO:0000313" key="3">
    <source>
        <dbReference type="EMBL" id="MBC1616710.1"/>
    </source>
</evidence>
<dbReference type="AlphaFoldDB" id="A0A842AJX8"/>
<dbReference type="EMBL" id="JAARSH010000006">
    <property type="protein sequence ID" value="MBC1616710.1"/>
    <property type="molecule type" value="Genomic_DNA"/>
</dbReference>
<dbReference type="InterPro" id="IPR013783">
    <property type="entry name" value="Ig-like_fold"/>
</dbReference>